<dbReference type="InterPro" id="IPR048454">
    <property type="entry name" value="YetF_N"/>
</dbReference>
<keyword evidence="5 7" id="KW-1133">Transmembrane helix</keyword>
<feature type="transmembrane region" description="Helical" evidence="7">
    <location>
        <begin position="64"/>
        <end position="84"/>
    </location>
</feature>
<comment type="similarity">
    <text evidence="2">Belongs to the UPF0702 family.</text>
</comment>
<evidence type="ECO:0000256" key="6">
    <source>
        <dbReference type="ARBA" id="ARBA00023136"/>
    </source>
</evidence>
<evidence type="ECO:0000256" key="3">
    <source>
        <dbReference type="ARBA" id="ARBA00022475"/>
    </source>
</evidence>
<keyword evidence="6 7" id="KW-0472">Membrane</keyword>
<feature type="domain" description="YetF-like N-terminal transmembrane" evidence="9">
    <location>
        <begin position="9"/>
        <end position="83"/>
    </location>
</feature>
<evidence type="ECO:0000259" key="9">
    <source>
        <dbReference type="Pfam" id="PF20730"/>
    </source>
</evidence>
<dbReference type="Gene3D" id="3.30.240.20">
    <property type="entry name" value="bsu07140 like domains"/>
    <property type="match status" value="2"/>
</dbReference>
<dbReference type="PANTHER" id="PTHR34582">
    <property type="entry name" value="UPF0702 TRANSMEMBRANE PROTEIN YCAP"/>
    <property type="match status" value="1"/>
</dbReference>
<gene>
    <name evidence="10" type="ORF">AA15669_0983</name>
</gene>
<evidence type="ECO:0000256" key="5">
    <source>
        <dbReference type="ARBA" id="ARBA00022989"/>
    </source>
</evidence>
<dbReference type="Pfam" id="PF20730">
    <property type="entry name" value="YetF_N"/>
    <property type="match status" value="1"/>
</dbReference>
<dbReference type="Proteomes" id="UP001062901">
    <property type="component" value="Unassembled WGS sequence"/>
</dbReference>
<evidence type="ECO:0000256" key="7">
    <source>
        <dbReference type="SAM" id="Phobius"/>
    </source>
</evidence>
<feature type="domain" description="YetF C-terminal" evidence="8">
    <location>
        <begin position="87"/>
        <end position="206"/>
    </location>
</feature>
<dbReference type="InterPro" id="IPR007353">
    <property type="entry name" value="DUF421"/>
</dbReference>
<evidence type="ECO:0008006" key="12">
    <source>
        <dbReference type="Google" id="ProtNLM"/>
    </source>
</evidence>
<dbReference type="PANTHER" id="PTHR34582:SF6">
    <property type="entry name" value="UPF0702 TRANSMEMBRANE PROTEIN YCAP"/>
    <property type="match status" value="1"/>
</dbReference>
<feature type="transmembrane region" description="Helical" evidence="7">
    <location>
        <begin position="6"/>
        <end position="27"/>
    </location>
</feature>
<evidence type="ECO:0000256" key="1">
    <source>
        <dbReference type="ARBA" id="ARBA00004651"/>
    </source>
</evidence>
<dbReference type="Pfam" id="PF04239">
    <property type="entry name" value="DUF421"/>
    <property type="match status" value="1"/>
</dbReference>
<name>A0ABQ0NYV6_9PROT</name>
<sequence>MEQMTMMFYVWMVIKLVTGFAFIITYLNVSGRSQFSQMNAIDLVGNFILGGLVGGVIYTTAIPFYKYVLALLIGISILLTLNVFCRKFNLFRNVTIGRQIPIIKNGRFIMKNILNKNNKIDMINISSQINLQGIYSFDEIQFAQIEPNGSVTAICDKNKLPSVIVCYQGTIREDDLEDTNHSRDDLINDMKAHGIEDVDDVFLGEFHQGHFKYVCKDGTIRPTRAALNKR</sequence>
<reference evidence="10" key="1">
    <citation type="submission" date="2013-04" db="EMBL/GenBank/DDBJ databases">
        <title>The genome sequencing project of 58 acetic acid bacteria.</title>
        <authorList>
            <person name="Okamoto-Kainuma A."/>
            <person name="Ishikawa M."/>
            <person name="Umino S."/>
            <person name="Koizumi Y."/>
            <person name="Shiwa Y."/>
            <person name="Yoshikawa H."/>
            <person name="Matsutani M."/>
            <person name="Matsushita K."/>
        </authorList>
    </citation>
    <scope>NUCLEOTIDE SEQUENCE</scope>
    <source>
        <strain evidence="10">DSM 15669</strain>
    </source>
</reference>
<keyword evidence="3" id="KW-1003">Cell membrane</keyword>
<protein>
    <recommendedName>
        <fullName evidence="12">DUF421 domain-containing protein</fullName>
    </recommendedName>
</protein>
<proteinExistence type="inferred from homology"/>
<evidence type="ECO:0000256" key="2">
    <source>
        <dbReference type="ARBA" id="ARBA00006448"/>
    </source>
</evidence>
<evidence type="ECO:0000313" key="11">
    <source>
        <dbReference type="Proteomes" id="UP001062901"/>
    </source>
</evidence>
<keyword evidence="4 7" id="KW-0812">Transmembrane</keyword>
<evidence type="ECO:0000259" key="8">
    <source>
        <dbReference type="Pfam" id="PF04239"/>
    </source>
</evidence>
<dbReference type="EMBL" id="BAQD01000012">
    <property type="protein sequence ID" value="GBQ06543.1"/>
    <property type="molecule type" value="Genomic_DNA"/>
</dbReference>
<dbReference type="InterPro" id="IPR023090">
    <property type="entry name" value="UPF0702_alpha/beta_dom_sf"/>
</dbReference>
<accession>A0ABQ0NYV6</accession>
<comment type="caution">
    <text evidence="10">The sequence shown here is derived from an EMBL/GenBank/DDBJ whole genome shotgun (WGS) entry which is preliminary data.</text>
</comment>
<keyword evidence="11" id="KW-1185">Reference proteome</keyword>
<organism evidence="10 11">
    <name type="scientific">Saccharibacter floricola DSM 15669</name>
    <dbReference type="NCBI Taxonomy" id="1123227"/>
    <lineage>
        <taxon>Bacteria</taxon>
        <taxon>Pseudomonadati</taxon>
        <taxon>Pseudomonadota</taxon>
        <taxon>Alphaproteobacteria</taxon>
        <taxon>Acetobacterales</taxon>
        <taxon>Acetobacteraceae</taxon>
        <taxon>Saccharibacter</taxon>
    </lineage>
</organism>
<evidence type="ECO:0000313" key="10">
    <source>
        <dbReference type="EMBL" id="GBQ06543.1"/>
    </source>
</evidence>
<evidence type="ECO:0000256" key="4">
    <source>
        <dbReference type="ARBA" id="ARBA00022692"/>
    </source>
</evidence>
<feature type="transmembrane region" description="Helical" evidence="7">
    <location>
        <begin position="39"/>
        <end position="58"/>
    </location>
</feature>
<comment type="subcellular location">
    <subcellularLocation>
        <location evidence="1">Cell membrane</location>
        <topology evidence="1">Multi-pass membrane protein</topology>
    </subcellularLocation>
</comment>